<evidence type="ECO:0000259" key="9">
    <source>
        <dbReference type="PROSITE" id="PS50262"/>
    </source>
</evidence>
<evidence type="ECO:0000256" key="1">
    <source>
        <dbReference type="ARBA" id="ARBA00004141"/>
    </source>
</evidence>
<keyword evidence="5 8" id="KW-0472">Membrane</keyword>
<comment type="subcellular location">
    <subcellularLocation>
        <location evidence="1">Membrane</location>
        <topology evidence="1">Multi-pass membrane protein</topology>
    </subcellularLocation>
</comment>
<organism evidence="10 12">
    <name type="scientific">Didymodactylos carnosus</name>
    <dbReference type="NCBI Taxonomy" id="1234261"/>
    <lineage>
        <taxon>Eukaryota</taxon>
        <taxon>Metazoa</taxon>
        <taxon>Spiralia</taxon>
        <taxon>Gnathifera</taxon>
        <taxon>Rotifera</taxon>
        <taxon>Eurotatoria</taxon>
        <taxon>Bdelloidea</taxon>
        <taxon>Philodinida</taxon>
        <taxon>Philodinidae</taxon>
        <taxon>Didymodactylos</taxon>
    </lineage>
</organism>
<feature type="transmembrane region" description="Helical" evidence="8">
    <location>
        <begin position="234"/>
        <end position="257"/>
    </location>
</feature>
<evidence type="ECO:0000256" key="5">
    <source>
        <dbReference type="ARBA" id="ARBA00023136"/>
    </source>
</evidence>
<comment type="caution">
    <text evidence="10">The sequence shown here is derived from an EMBL/GenBank/DDBJ whole genome shotgun (WGS) entry which is preliminary data.</text>
</comment>
<feature type="transmembrane region" description="Helical" evidence="8">
    <location>
        <begin position="53"/>
        <end position="75"/>
    </location>
</feature>
<keyword evidence="6" id="KW-0675">Receptor</keyword>
<evidence type="ECO:0000256" key="6">
    <source>
        <dbReference type="ARBA" id="ARBA00023170"/>
    </source>
</evidence>
<feature type="transmembrane region" description="Helical" evidence="8">
    <location>
        <begin position="134"/>
        <end position="162"/>
    </location>
</feature>
<keyword evidence="12" id="KW-1185">Reference proteome</keyword>
<name>A0A814SAW0_9BILA</name>
<dbReference type="Pfam" id="PF00001">
    <property type="entry name" value="7tm_1"/>
    <property type="match status" value="1"/>
</dbReference>
<evidence type="ECO:0000256" key="7">
    <source>
        <dbReference type="ARBA" id="ARBA00023224"/>
    </source>
</evidence>
<accession>A0A814SAW0</accession>
<dbReference type="EMBL" id="CAJOBC010006704">
    <property type="protein sequence ID" value="CAF3908311.1"/>
    <property type="molecule type" value="Genomic_DNA"/>
</dbReference>
<dbReference type="EMBL" id="CAJNOQ010006704">
    <property type="protein sequence ID" value="CAF1144701.1"/>
    <property type="molecule type" value="Genomic_DNA"/>
</dbReference>
<evidence type="ECO:0000313" key="11">
    <source>
        <dbReference type="EMBL" id="CAF3908311.1"/>
    </source>
</evidence>
<evidence type="ECO:0000313" key="10">
    <source>
        <dbReference type="EMBL" id="CAF1144701.1"/>
    </source>
</evidence>
<feature type="transmembrane region" description="Helical" evidence="8">
    <location>
        <begin position="95"/>
        <end position="113"/>
    </location>
</feature>
<sequence>MSEAVNLVLSLNTIATQLARYLSIFILICGTIGNMLNIIVFMQRSLRLNPCSIYFLSSSVSSLFALFSGLTTKILSTYDLNPIDESPVQCKIRNFLLYSTLTTSTWFIALASIDRYFISCQNVKRRQLSNLKNTYYLVGILTVLTMLIYGEIFYCFGANLSTPPSPLPCYSKNYPCRLYNDLTFAIIFVLIPCFIMSLFGYLTILNVRKLNRLVDTTLSIQNDTKRMKRPDRQLIQMLLVQVVLTTMLGLPVAIQRLYATFTIYLVKTQLQLSIENFALQLLLLFTFISMSIPFYLYLLTSTLFRQTFMGLFRKYLMHRTSTTQIHVLH</sequence>
<dbReference type="GO" id="GO:0004930">
    <property type="term" value="F:G protein-coupled receptor activity"/>
    <property type="evidence" value="ECO:0007669"/>
    <property type="project" value="UniProtKB-KW"/>
</dbReference>
<dbReference type="Proteomes" id="UP000681722">
    <property type="component" value="Unassembled WGS sequence"/>
</dbReference>
<feature type="transmembrane region" description="Helical" evidence="8">
    <location>
        <begin position="20"/>
        <end position="41"/>
    </location>
</feature>
<dbReference type="GO" id="GO:0005886">
    <property type="term" value="C:plasma membrane"/>
    <property type="evidence" value="ECO:0007669"/>
    <property type="project" value="TreeGrafter"/>
</dbReference>
<feature type="transmembrane region" description="Helical" evidence="8">
    <location>
        <begin position="182"/>
        <end position="204"/>
    </location>
</feature>
<dbReference type="PANTHER" id="PTHR24243">
    <property type="entry name" value="G-PROTEIN COUPLED RECEPTOR"/>
    <property type="match status" value="1"/>
</dbReference>
<evidence type="ECO:0000256" key="2">
    <source>
        <dbReference type="ARBA" id="ARBA00022692"/>
    </source>
</evidence>
<proteinExistence type="predicted"/>
<dbReference type="Proteomes" id="UP000663829">
    <property type="component" value="Unassembled WGS sequence"/>
</dbReference>
<dbReference type="PROSITE" id="PS50262">
    <property type="entry name" value="G_PROTEIN_RECEP_F1_2"/>
    <property type="match status" value="1"/>
</dbReference>
<dbReference type="AlphaFoldDB" id="A0A814SAW0"/>
<evidence type="ECO:0000256" key="4">
    <source>
        <dbReference type="ARBA" id="ARBA00023040"/>
    </source>
</evidence>
<evidence type="ECO:0000256" key="8">
    <source>
        <dbReference type="SAM" id="Phobius"/>
    </source>
</evidence>
<dbReference type="PRINTS" id="PR00237">
    <property type="entry name" value="GPCRRHODOPSN"/>
</dbReference>
<feature type="transmembrane region" description="Helical" evidence="8">
    <location>
        <begin position="277"/>
        <end position="299"/>
    </location>
</feature>
<keyword evidence="4" id="KW-0297">G-protein coupled receptor</keyword>
<dbReference type="Gene3D" id="1.20.1070.10">
    <property type="entry name" value="Rhodopsin 7-helix transmembrane proteins"/>
    <property type="match status" value="1"/>
</dbReference>
<dbReference type="OrthoDB" id="9990906at2759"/>
<reference evidence="10" key="1">
    <citation type="submission" date="2021-02" db="EMBL/GenBank/DDBJ databases">
        <authorList>
            <person name="Nowell W R."/>
        </authorList>
    </citation>
    <scope>NUCLEOTIDE SEQUENCE</scope>
</reference>
<evidence type="ECO:0000256" key="3">
    <source>
        <dbReference type="ARBA" id="ARBA00022989"/>
    </source>
</evidence>
<dbReference type="SUPFAM" id="SSF81321">
    <property type="entry name" value="Family A G protein-coupled receptor-like"/>
    <property type="match status" value="1"/>
</dbReference>
<evidence type="ECO:0000313" key="12">
    <source>
        <dbReference type="Proteomes" id="UP000663829"/>
    </source>
</evidence>
<gene>
    <name evidence="10" type="ORF">GPM918_LOCUS20867</name>
    <name evidence="11" type="ORF">SRO942_LOCUS20864</name>
</gene>
<dbReference type="PANTHER" id="PTHR24243:SF230">
    <property type="entry name" value="G-PROTEIN COUPLED RECEPTORS FAMILY 1 PROFILE DOMAIN-CONTAINING PROTEIN"/>
    <property type="match status" value="1"/>
</dbReference>
<keyword evidence="2 8" id="KW-0812">Transmembrane</keyword>
<keyword evidence="7" id="KW-0807">Transducer</keyword>
<feature type="domain" description="G-protein coupled receptors family 1 profile" evidence="9">
    <location>
        <begin position="33"/>
        <end position="297"/>
    </location>
</feature>
<dbReference type="InterPro" id="IPR017452">
    <property type="entry name" value="GPCR_Rhodpsn_7TM"/>
</dbReference>
<keyword evidence="3 8" id="KW-1133">Transmembrane helix</keyword>
<dbReference type="InterPro" id="IPR000276">
    <property type="entry name" value="GPCR_Rhodpsn"/>
</dbReference>
<protein>
    <recommendedName>
        <fullName evidence="9">G-protein coupled receptors family 1 profile domain-containing protein</fullName>
    </recommendedName>
</protein>